<proteinExistence type="predicted"/>
<evidence type="ECO:0000313" key="3">
    <source>
        <dbReference type="Proteomes" id="UP001143309"/>
    </source>
</evidence>
<dbReference type="Proteomes" id="UP001143309">
    <property type="component" value="Unassembled WGS sequence"/>
</dbReference>
<protein>
    <submittedName>
        <fullName evidence="2">Uncharacterized protein</fullName>
    </submittedName>
</protein>
<dbReference type="EMBL" id="BSFL01000001">
    <property type="protein sequence ID" value="GLK78741.1"/>
    <property type="molecule type" value="Genomic_DNA"/>
</dbReference>
<gene>
    <name evidence="2" type="ORF">GCM10008174_04820</name>
</gene>
<sequence length="42" mass="4615">MSDGPKDPVSPPHRRFMLRQAGLRLWLAVGVVVAAILLLIYG</sequence>
<dbReference type="AlphaFoldDB" id="A0A9W6JLR6"/>
<organism evidence="2 3">
    <name type="scientific">Methylopila turkensis</name>
    <dbReference type="NCBI Taxonomy" id="1437816"/>
    <lineage>
        <taxon>Bacteria</taxon>
        <taxon>Pseudomonadati</taxon>
        <taxon>Pseudomonadota</taxon>
        <taxon>Alphaproteobacteria</taxon>
        <taxon>Hyphomicrobiales</taxon>
        <taxon>Methylopilaceae</taxon>
        <taxon>Methylopila</taxon>
    </lineage>
</organism>
<evidence type="ECO:0000313" key="2">
    <source>
        <dbReference type="EMBL" id="GLK78741.1"/>
    </source>
</evidence>
<keyword evidence="3" id="KW-1185">Reference proteome</keyword>
<name>A0A9W6JLR6_9HYPH</name>
<dbReference type="RefSeq" id="WP_271199247.1">
    <property type="nucleotide sequence ID" value="NZ_BSFL01000001.1"/>
</dbReference>
<reference evidence="2" key="1">
    <citation type="journal article" date="2014" name="Int. J. Syst. Evol. Microbiol.">
        <title>Complete genome sequence of Corynebacterium casei LMG S-19264T (=DSM 44701T), isolated from a smear-ripened cheese.</title>
        <authorList>
            <consortium name="US DOE Joint Genome Institute (JGI-PGF)"/>
            <person name="Walter F."/>
            <person name="Albersmeier A."/>
            <person name="Kalinowski J."/>
            <person name="Ruckert C."/>
        </authorList>
    </citation>
    <scope>NUCLEOTIDE SEQUENCE</scope>
    <source>
        <strain evidence="2">VKM B-2748</strain>
    </source>
</reference>
<reference evidence="2" key="2">
    <citation type="submission" date="2023-01" db="EMBL/GenBank/DDBJ databases">
        <authorList>
            <person name="Sun Q."/>
            <person name="Evtushenko L."/>
        </authorList>
    </citation>
    <scope>NUCLEOTIDE SEQUENCE</scope>
    <source>
        <strain evidence="2">VKM B-2748</strain>
    </source>
</reference>
<evidence type="ECO:0000256" key="1">
    <source>
        <dbReference type="SAM" id="Phobius"/>
    </source>
</evidence>
<keyword evidence="1" id="KW-1133">Transmembrane helix</keyword>
<comment type="caution">
    <text evidence="2">The sequence shown here is derived from an EMBL/GenBank/DDBJ whole genome shotgun (WGS) entry which is preliminary data.</text>
</comment>
<keyword evidence="1" id="KW-0812">Transmembrane</keyword>
<keyword evidence="1" id="KW-0472">Membrane</keyword>
<accession>A0A9W6JLR6</accession>
<feature type="transmembrane region" description="Helical" evidence="1">
    <location>
        <begin position="21"/>
        <end position="41"/>
    </location>
</feature>